<evidence type="ECO:0008006" key="5">
    <source>
        <dbReference type="Google" id="ProtNLM"/>
    </source>
</evidence>
<evidence type="ECO:0000256" key="1">
    <source>
        <dbReference type="SAM" id="MobiDB-lite"/>
    </source>
</evidence>
<accession>A0ABQ8UZ57</accession>
<sequence>MSSFTLFLAFLIVFSSSVIQLHGRPVKSLTTAELLTNAQLAQQLNAAFQSLSSGDACTSGEVACINGEAAECSGTKWKTAACIATQACFAVPSVNKANDAVLRCTSQRSAESIIAASGASGGLTGSNSTSTSTSSNSTSTASSSANSTSFLDFDKYECCCFIQRYVSFLRIQFLGFSKDKHEYYYSIYLYYELDCDHNYFAFRCAQYSV</sequence>
<feature type="compositionally biased region" description="Low complexity" evidence="1">
    <location>
        <begin position="125"/>
        <end position="143"/>
    </location>
</feature>
<evidence type="ECO:0000313" key="4">
    <source>
        <dbReference type="Proteomes" id="UP001150217"/>
    </source>
</evidence>
<feature type="region of interest" description="Disordered" evidence="1">
    <location>
        <begin position="119"/>
        <end position="143"/>
    </location>
</feature>
<reference evidence="3" key="1">
    <citation type="submission" date="2022-08" db="EMBL/GenBank/DDBJ databases">
        <title>A Global Phylogenomic Analysis of the Shiitake Genus Lentinula.</title>
        <authorList>
            <consortium name="DOE Joint Genome Institute"/>
            <person name="Sierra-Patev S."/>
            <person name="Min B."/>
            <person name="Naranjo-Ortiz M."/>
            <person name="Looney B."/>
            <person name="Konkel Z."/>
            <person name="Slot J.C."/>
            <person name="Sakamoto Y."/>
            <person name="Steenwyk J.L."/>
            <person name="Rokas A."/>
            <person name="Carro J."/>
            <person name="Camarero S."/>
            <person name="Ferreira P."/>
            <person name="Molpeceres G."/>
            <person name="Ruiz-Duenas F.J."/>
            <person name="Serrano A."/>
            <person name="Henrissat B."/>
            <person name="Drula E."/>
            <person name="Hughes K.W."/>
            <person name="Mata J.L."/>
            <person name="Ishikawa N.K."/>
            <person name="Vargas-Isla R."/>
            <person name="Ushijima S."/>
            <person name="Smith C.A."/>
            <person name="Ahrendt S."/>
            <person name="Andreopoulos W."/>
            <person name="He G."/>
            <person name="Labutti K."/>
            <person name="Lipzen A."/>
            <person name="Ng V."/>
            <person name="Riley R."/>
            <person name="Sandor L."/>
            <person name="Barry K."/>
            <person name="Martinez A.T."/>
            <person name="Xiao Y."/>
            <person name="Gibbons J.G."/>
            <person name="Terashima K."/>
            <person name="Grigoriev I.V."/>
            <person name="Hibbett D.S."/>
        </authorList>
    </citation>
    <scope>NUCLEOTIDE SEQUENCE</scope>
    <source>
        <strain evidence="3">RHP3577 ss4</strain>
    </source>
</reference>
<evidence type="ECO:0000256" key="2">
    <source>
        <dbReference type="SAM" id="SignalP"/>
    </source>
</evidence>
<dbReference type="Proteomes" id="UP001150217">
    <property type="component" value="Unassembled WGS sequence"/>
</dbReference>
<organism evidence="3 4">
    <name type="scientific">Lentinula lateritia</name>
    <dbReference type="NCBI Taxonomy" id="40482"/>
    <lineage>
        <taxon>Eukaryota</taxon>
        <taxon>Fungi</taxon>
        <taxon>Dikarya</taxon>
        <taxon>Basidiomycota</taxon>
        <taxon>Agaricomycotina</taxon>
        <taxon>Agaricomycetes</taxon>
        <taxon>Agaricomycetidae</taxon>
        <taxon>Agaricales</taxon>
        <taxon>Marasmiineae</taxon>
        <taxon>Omphalotaceae</taxon>
        <taxon>Lentinula</taxon>
    </lineage>
</organism>
<protein>
    <recommendedName>
        <fullName evidence="5">Extracellular membrane protein CFEM domain-containing protein</fullName>
    </recommendedName>
</protein>
<feature type="signal peptide" evidence="2">
    <location>
        <begin position="1"/>
        <end position="23"/>
    </location>
</feature>
<gene>
    <name evidence="3" type="ORF">C8R41DRAFT_71811</name>
</gene>
<proteinExistence type="predicted"/>
<evidence type="ECO:0000313" key="3">
    <source>
        <dbReference type="EMBL" id="KAJ4466595.1"/>
    </source>
</evidence>
<keyword evidence="4" id="KW-1185">Reference proteome</keyword>
<comment type="caution">
    <text evidence="3">The sequence shown here is derived from an EMBL/GenBank/DDBJ whole genome shotgun (WGS) entry which is preliminary data.</text>
</comment>
<feature type="chain" id="PRO_5045950717" description="Extracellular membrane protein CFEM domain-containing protein" evidence="2">
    <location>
        <begin position="24"/>
        <end position="209"/>
    </location>
</feature>
<name>A0ABQ8UZ57_9AGAR</name>
<dbReference type="EMBL" id="JANVFT010000114">
    <property type="protein sequence ID" value="KAJ4466595.1"/>
    <property type="molecule type" value="Genomic_DNA"/>
</dbReference>
<keyword evidence="2" id="KW-0732">Signal</keyword>